<dbReference type="EMBL" id="WHNY01000075">
    <property type="protein sequence ID" value="NOU67968.1"/>
    <property type="molecule type" value="Genomic_DNA"/>
</dbReference>
<dbReference type="SUPFAM" id="SSF100985">
    <property type="entry name" value="Sporulation inhibitor Sda"/>
    <property type="match status" value="1"/>
</dbReference>
<sequence>MNDRENLKAISNDTLVDAYINASRMKLSKEFLLFLLLEIQARQISLFRENSLESTS</sequence>
<reference evidence="1 2" key="1">
    <citation type="submission" date="2019-10" db="EMBL/GenBank/DDBJ databases">
        <title>Description of Paenibacillus humi sp. nov.</title>
        <authorList>
            <person name="Carlier A."/>
            <person name="Qi S."/>
        </authorList>
    </citation>
    <scope>NUCLEOTIDE SEQUENCE [LARGE SCALE GENOMIC DNA]</scope>
    <source>
        <strain evidence="1 2">LMG 31461</strain>
    </source>
</reference>
<dbReference type="Pfam" id="PF08970">
    <property type="entry name" value="Sda"/>
    <property type="match status" value="1"/>
</dbReference>
<evidence type="ECO:0000313" key="2">
    <source>
        <dbReference type="Proteomes" id="UP000653578"/>
    </source>
</evidence>
<dbReference type="InterPro" id="IPR036916">
    <property type="entry name" value="Sda_sf"/>
</dbReference>
<organism evidence="1 2">
    <name type="scientific">Paenibacillus plantarum</name>
    <dbReference type="NCBI Taxonomy" id="2654975"/>
    <lineage>
        <taxon>Bacteria</taxon>
        <taxon>Bacillati</taxon>
        <taxon>Bacillota</taxon>
        <taxon>Bacilli</taxon>
        <taxon>Bacillales</taxon>
        <taxon>Paenibacillaceae</taxon>
        <taxon>Paenibacillus</taxon>
    </lineage>
</organism>
<dbReference type="GO" id="GO:0004860">
    <property type="term" value="F:protein kinase inhibitor activity"/>
    <property type="evidence" value="ECO:0007669"/>
    <property type="project" value="UniProtKB-KW"/>
</dbReference>
<proteinExistence type="predicted"/>
<keyword evidence="2" id="KW-1185">Reference proteome</keyword>
<protein>
    <submittedName>
        <fullName evidence="1">Sporulation histidine kinase inhibitor Sda</fullName>
    </submittedName>
</protein>
<accession>A0ABX1XHL3</accession>
<dbReference type="RefSeq" id="WP_171635070.1">
    <property type="nucleotide sequence ID" value="NZ_WHNY01000075.1"/>
</dbReference>
<dbReference type="Gene3D" id="1.10.287.1100">
    <property type="entry name" value="Sporulation inhibitor A"/>
    <property type="match status" value="1"/>
</dbReference>
<keyword evidence="1" id="KW-0649">Protein kinase inhibitor</keyword>
<evidence type="ECO:0000313" key="1">
    <source>
        <dbReference type="EMBL" id="NOU67968.1"/>
    </source>
</evidence>
<comment type="caution">
    <text evidence="1">The sequence shown here is derived from an EMBL/GenBank/DDBJ whole genome shotgun (WGS) entry which is preliminary data.</text>
</comment>
<dbReference type="Proteomes" id="UP000653578">
    <property type="component" value="Unassembled WGS sequence"/>
</dbReference>
<name>A0ABX1XHL3_9BACL</name>
<gene>
    <name evidence="1" type="ORF">GC096_28475</name>
</gene>
<dbReference type="InterPro" id="IPR015064">
    <property type="entry name" value="Sda"/>
</dbReference>